<feature type="transmembrane region" description="Helical" evidence="8">
    <location>
        <begin position="122"/>
        <end position="155"/>
    </location>
</feature>
<dbReference type="InterPro" id="IPR001851">
    <property type="entry name" value="ABC_transp_permease"/>
</dbReference>
<sequence>MSATIVQAEAGASDETRATGKSAGRRFATLVVRLGAIAAFAAIMAYFVVFAPGFTSTFNLINVVEQSAILGVLAYGMTAVIIGGGSDVTEGGIDLSIAANMGLCAAVYATLLSMGYGDFLSVLAAIAVGMAVGALNALAVVGLGILPLLATLAVLNVAAGMELTLTQNTVVGASSPLLGFLVSGSFLGISALAWALILFSALVIAIFHYTSFGLRLYAVGGHPEAARAAGLSVPLYVSFTYVLSGFCAAVASVLTVSRLSASTPGSGELLLSVLAAALLGTVFSRRFVPTMGGTLLSVLFIGLLANGFQLLNVSSYWVNGVQGALILLVVAITSFARGSEGSR</sequence>
<keyword evidence="10" id="KW-1185">Reference proteome</keyword>
<evidence type="ECO:0000256" key="1">
    <source>
        <dbReference type="ARBA" id="ARBA00004651"/>
    </source>
</evidence>
<evidence type="ECO:0000256" key="7">
    <source>
        <dbReference type="ARBA" id="ARBA00023136"/>
    </source>
</evidence>
<dbReference type="AlphaFoldDB" id="A0A838B4U3"/>
<name>A0A838B4U3_9HYPH</name>
<dbReference type="Proteomes" id="UP000558284">
    <property type="component" value="Unassembled WGS sequence"/>
</dbReference>
<dbReference type="GO" id="GO:0022857">
    <property type="term" value="F:transmembrane transporter activity"/>
    <property type="evidence" value="ECO:0007669"/>
    <property type="project" value="InterPro"/>
</dbReference>
<feature type="transmembrane region" description="Helical" evidence="8">
    <location>
        <begin position="192"/>
        <end position="212"/>
    </location>
</feature>
<proteinExistence type="predicted"/>
<feature type="transmembrane region" description="Helical" evidence="8">
    <location>
        <begin position="295"/>
        <end position="311"/>
    </location>
</feature>
<keyword evidence="6 8" id="KW-1133">Transmembrane helix</keyword>
<evidence type="ECO:0000256" key="5">
    <source>
        <dbReference type="ARBA" id="ARBA00022692"/>
    </source>
</evidence>
<reference evidence="9 10" key="1">
    <citation type="submission" date="2020-07" db="EMBL/GenBank/DDBJ databases">
        <title>Definition of the novel symbiovar canariense within Mesorhizobium novociceri, a new species of genus Mesorhizobium nodulating Cicer canariense in the Caldera de Taburiente National Park (La Palma, Canary Islands).</title>
        <authorList>
            <person name="Leon-Barrios M."/>
            <person name="Perez-Yepez J."/>
            <person name="Flores-Felix J.D."/>
            <person name="Ramirez-Baena M.H."/>
            <person name="Pulido-Suarez L."/>
            <person name="Igual J.M."/>
            <person name="Velazquez E."/>
            <person name="Peix A."/>
        </authorList>
    </citation>
    <scope>NUCLEOTIDE SEQUENCE [LARGE SCALE GENOMIC DNA]</scope>
    <source>
        <strain evidence="9 10">CCANP35</strain>
    </source>
</reference>
<evidence type="ECO:0000256" key="4">
    <source>
        <dbReference type="ARBA" id="ARBA00022519"/>
    </source>
</evidence>
<feature type="transmembrane region" description="Helical" evidence="8">
    <location>
        <begin position="233"/>
        <end position="257"/>
    </location>
</feature>
<organism evidence="9 10">
    <name type="scientific">Mesorhizobium neociceri</name>
    <dbReference type="NCBI Taxonomy" id="1307853"/>
    <lineage>
        <taxon>Bacteria</taxon>
        <taxon>Pseudomonadati</taxon>
        <taxon>Pseudomonadota</taxon>
        <taxon>Alphaproteobacteria</taxon>
        <taxon>Hyphomicrobiales</taxon>
        <taxon>Phyllobacteriaceae</taxon>
        <taxon>Mesorhizobium</taxon>
    </lineage>
</organism>
<dbReference type="GO" id="GO:0005886">
    <property type="term" value="C:plasma membrane"/>
    <property type="evidence" value="ECO:0007669"/>
    <property type="project" value="UniProtKB-SubCell"/>
</dbReference>
<evidence type="ECO:0000256" key="3">
    <source>
        <dbReference type="ARBA" id="ARBA00022475"/>
    </source>
</evidence>
<feature type="transmembrane region" description="Helical" evidence="8">
    <location>
        <begin position="269"/>
        <end position="288"/>
    </location>
</feature>
<dbReference type="RefSeq" id="WP_181057654.1">
    <property type="nucleotide sequence ID" value="NZ_JACDTY010000004.1"/>
</dbReference>
<gene>
    <name evidence="9" type="ORF">H0241_12230</name>
</gene>
<keyword evidence="5 8" id="KW-0812">Transmembrane</keyword>
<keyword evidence="2" id="KW-0813">Transport</keyword>
<dbReference type="PANTHER" id="PTHR32196">
    <property type="entry name" value="ABC TRANSPORTER PERMEASE PROTEIN YPHD-RELATED-RELATED"/>
    <property type="match status" value="1"/>
</dbReference>
<comment type="subcellular location">
    <subcellularLocation>
        <location evidence="1">Cell membrane</location>
        <topology evidence="1">Multi-pass membrane protein</topology>
    </subcellularLocation>
</comment>
<feature type="transmembrane region" description="Helical" evidence="8">
    <location>
        <begin position="167"/>
        <end position="186"/>
    </location>
</feature>
<dbReference type="EMBL" id="JACDTY010000004">
    <property type="protein sequence ID" value="MBA1141021.1"/>
    <property type="molecule type" value="Genomic_DNA"/>
</dbReference>
<feature type="transmembrane region" description="Helical" evidence="8">
    <location>
        <begin position="97"/>
        <end position="116"/>
    </location>
</feature>
<dbReference type="CDD" id="cd06579">
    <property type="entry name" value="TM_PBP1_transp_AraH_like"/>
    <property type="match status" value="1"/>
</dbReference>
<evidence type="ECO:0000256" key="2">
    <source>
        <dbReference type="ARBA" id="ARBA00022448"/>
    </source>
</evidence>
<evidence type="ECO:0000313" key="9">
    <source>
        <dbReference type="EMBL" id="MBA1141021.1"/>
    </source>
</evidence>
<feature type="transmembrane region" description="Helical" evidence="8">
    <location>
        <begin position="68"/>
        <end position="85"/>
    </location>
</feature>
<keyword evidence="7 8" id="KW-0472">Membrane</keyword>
<keyword evidence="4" id="KW-0997">Cell inner membrane</keyword>
<evidence type="ECO:0000256" key="8">
    <source>
        <dbReference type="SAM" id="Phobius"/>
    </source>
</evidence>
<keyword evidence="3" id="KW-1003">Cell membrane</keyword>
<feature type="transmembrane region" description="Helical" evidence="8">
    <location>
        <begin position="27"/>
        <end position="48"/>
    </location>
</feature>
<accession>A0A838B4U3</accession>
<dbReference type="PANTHER" id="PTHR32196:SF21">
    <property type="entry name" value="ABC TRANSPORTER PERMEASE PROTEIN YPHD-RELATED"/>
    <property type="match status" value="1"/>
</dbReference>
<dbReference type="Pfam" id="PF02653">
    <property type="entry name" value="BPD_transp_2"/>
    <property type="match status" value="1"/>
</dbReference>
<comment type="caution">
    <text evidence="9">The sequence shown here is derived from an EMBL/GenBank/DDBJ whole genome shotgun (WGS) entry which is preliminary data.</text>
</comment>
<evidence type="ECO:0000256" key="6">
    <source>
        <dbReference type="ARBA" id="ARBA00022989"/>
    </source>
</evidence>
<feature type="transmembrane region" description="Helical" evidence="8">
    <location>
        <begin position="317"/>
        <end position="336"/>
    </location>
</feature>
<evidence type="ECO:0000313" key="10">
    <source>
        <dbReference type="Proteomes" id="UP000558284"/>
    </source>
</evidence>
<protein>
    <submittedName>
        <fullName evidence="9">ABC transporter permease</fullName>
    </submittedName>
</protein>